<gene>
    <name evidence="2" type="ORF">M441DRAFT_53700</name>
</gene>
<proteinExistence type="predicted"/>
<feature type="compositionally biased region" description="Basic residues" evidence="1">
    <location>
        <begin position="77"/>
        <end position="86"/>
    </location>
</feature>
<evidence type="ECO:0000256" key="1">
    <source>
        <dbReference type="SAM" id="MobiDB-lite"/>
    </source>
</evidence>
<protein>
    <submittedName>
        <fullName evidence="2">Uncharacterized protein</fullName>
    </submittedName>
</protein>
<dbReference type="Proteomes" id="UP000240493">
    <property type="component" value="Unassembled WGS sequence"/>
</dbReference>
<evidence type="ECO:0000313" key="2">
    <source>
        <dbReference type="EMBL" id="PTB47014.1"/>
    </source>
</evidence>
<feature type="region of interest" description="Disordered" evidence="1">
    <location>
        <begin position="1"/>
        <end position="117"/>
    </location>
</feature>
<sequence length="144" mass="15941">MPSADVEGRDDGGNEGRDSIAAAPARVHYSTAEASLGTEQPGDAIGFKRRPGGNEQSIQDQSDWRGKTSYNLPQSRGFKRLRRAIAKSKSEKARRVGYLTKKGKRRKSEPKDQEVDGRKRMTFSLSEIWATRRQLHVGQLAGGV</sequence>
<reference evidence="2 3" key="1">
    <citation type="submission" date="2016-07" db="EMBL/GenBank/DDBJ databases">
        <title>Multiple horizontal gene transfer events from other fungi enriched the ability of initially mycotrophic Trichoderma (Ascomycota) to feed on dead plant biomass.</title>
        <authorList>
            <consortium name="DOE Joint Genome Institute"/>
            <person name="Aerts A."/>
            <person name="Atanasova L."/>
            <person name="Chenthamara K."/>
            <person name="Zhang J."/>
            <person name="Grujic M."/>
            <person name="Henrissat B."/>
            <person name="Kuo A."/>
            <person name="Salamov A."/>
            <person name="Lipzen A."/>
            <person name="Labutti K."/>
            <person name="Barry K."/>
            <person name="Miao Y."/>
            <person name="Rahimi M.J."/>
            <person name="Shen Q."/>
            <person name="Grigoriev I.V."/>
            <person name="Kubicek C.P."/>
            <person name="Druzhinina I.S."/>
        </authorList>
    </citation>
    <scope>NUCLEOTIDE SEQUENCE [LARGE SCALE GENOMIC DNA]</scope>
    <source>
        <strain evidence="2 3">CBS 433.97</strain>
    </source>
</reference>
<organism evidence="2 3">
    <name type="scientific">Trichoderma asperellum (strain ATCC 204424 / CBS 433.97 / NBRC 101777)</name>
    <dbReference type="NCBI Taxonomy" id="1042311"/>
    <lineage>
        <taxon>Eukaryota</taxon>
        <taxon>Fungi</taxon>
        <taxon>Dikarya</taxon>
        <taxon>Ascomycota</taxon>
        <taxon>Pezizomycotina</taxon>
        <taxon>Sordariomycetes</taxon>
        <taxon>Hypocreomycetidae</taxon>
        <taxon>Hypocreales</taxon>
        <taxon>Hypocreaceae</taxon>
        <taxon>Trichoderma</taxon>
    </lineage>
</organism>
<name>A0A2T3ZQF4_TRIA4</name>
<dbReference type="AlphaFoldDB" id="A0A2T3ZQF4"/>
<feature type="compositionally biased region" description="Basic and acidic residues" evidence="1">
    <location>
        <begin position="1"/>
        <end position="18"/>
    </location>
</feature>
<accession>A0A2T3ZQF4</accession>
<dbReference type="EMBL" id="KZ679256">
    <property type="protein sequence ID" value="PTB47014.1"/>
    <property type="molecule type" value="Genomic_DNA"/>
</dbReference>
<evidence type="ECO:0000313" key="3">
    <source>
        <dbReference type="Proteomes" id="UP000240493"/>
    </source>
</evidence>
<keyword evidence="3" id="KW-1185">Reference proteome</keyword>